<dbReference type="Proteomes" id="UP000461162">
    <property type="component" value="Unassembled WGS sequence"/>
</dbReference>
<evidence type="ECO:0000256" key="1">
    <source>
        <dbReference type="SAM" id="MobiDB-lite"/>
    </source>
</evidence>
<name>A0A7K1KR07_9BACT</name>
<evidence type="ECO:0000313" key="3">
    <source>
        <dbReference type="Proteomes" id="UP000461162"/>
    </source>
</evidence>
<dbReference type="InterPro" id="IPR013361">
    <property type="entry name" value="Pilus_CpaD"/>
</dbReference>
<comment type="caution">
    <text evidence="2">The sequence shown here is derived from an EMBL/GenBank/DDBJ whole genome shotgun (WGS) entry which is preliminary data.</text>
</comment>
<proteinExistence type="predicted"/>
<feature type="region of interest" description="Disordered" evidence="1">
    <location>
        <begin position="112"/>
        <end position="137"/>
    </location>
</feature>
<protein>
    <recommendedName>
        <fullName evidence="4">Pilus assembly protein CpaD</fullName>
    </recommendedName>
</protein>
<accession>A0A7K1KR07</accession>
<evidence type="ECO:0008006" key="4">
    <source>
        <dbReference type="Google" id="ProtNLM"/>
    </source>
</evidence>
<reference evidence="2 3" key="1">
    <citation type="submission" date="2019-11" db="EMBL/GenBank/DDBJ databases">
        <title>Pseudodesulfovibrio alkaliphilus, sp. nov., an alkaliphilic sulfate-reducing bacteria from mud volcano of Taman peninsula, Russia.</title>
        <authorList>
            <person name="Frolova A."/>
            <person name="Merkel A.Y."/>
            <person name="Slobodkin A.I."/>
        </authorList>
    </citation>
    <scope>NUCLEOTIDE SEQUENCE [LARGE SCALE GENOMIC DNA]</scope>
    <source>
        <strain evidence="2 3">F-1</strain>
    </source>
</reference>
<dbReference type="AlphaFoldDB" id="A0A7K1KR07"/>
<dbReference type="EMBL" id="WODC01000009">
    <property type="protein sequence ID" value="MUM78535.1"/>
    <property type="molecule type" value="Genomic_DNA"/>
</dbReference>
<keyword evidence="3" id="KW-1185">Reference proteome</keyword>
<organism evidence="2 3">
    <name type="scientific">Pseudodesulfovibrio alkaliphilus</name>
    <dbReference type="NCBI Taxonomy" id="2661613"/>
    <lineage>
        <taxon>Bacteria</taxon>
        <taxon>Pseudomonadati</taxon>
        <taxon>Thermodesulfobacteriota</taxon>
        <taxon>Desulfovibrionia</taxon>
        <taxon>Desulfovibrionales</taxon>
        <taxon>Desulfovibrionaceae</taxon>
    </lineage>
</organism>
<dbReference type="InterPro" id="IPR019027">
    <property type="entry name" value="Pilus_biogenesis_CpaD-related"/>
</dbReference>
<dbReference type="NCBIfam" id="TIGR02522">
    <property type="entry name" value="pilus_cpaD"/>
    <property type="match status" value="1"/>
</dbReference>
<evidence type="ECO:0000313" key="2">
    <source>
        <dbReference type="EMBL" id="MUM78535.1"/>
    </source>
</evidence>
<gene>
    <name evidence="2" type="ORF">GKC30_12900</name>
</gene>
<dbReference type="Pfam" id="PF09476">
    <property type="entry name" value="Pilus_CpaD"/>
    <property type="match status" value="1"/>
</dbReference>
<dbReference type="PROSITE" id="PS51257">
    <property type="entry name" value="PROKAR_LIPOPROTEIN"/>
    <property type="match status" value="1"/>
</dbReference>
<sequence>MKKRTSASTWLLCLCGLLAMGSLLGGCGAERTIHRLRAANFQQERTEGVTTSVQARALYLQVSPGGGLTAESIDAANRMLTSQGPIRRQVLTIVALSPAGEKLAPRLAKTLTDAGANPPRRGAYEVEAGAGSAPAEDLTRQQQGWDIELISEAVVVNAPDCTVAQPDLWTVSPYYAIGTLGCANEANIAMMASDPRDLIRPRALAPTEGKIATSAVERYFNDETKELIDIDFGEN</sequence>